<sequence>SGIHKGFKDLQALGWLPDMPRIFGVQAAGSAAIANAFYAHTEKIKPVSANTLADSISVDLPRDGVRAVRAATQTNGSYIIVSDAGIIKAIASLGKVGIFAEPAGAASYAGVVKALAEGKIEHDDPVLAFNTGSGLKDISAAMRAIPEAPVIEPSLEAVKRVIK</sequence>
<dbReference type="AlphaFoldDB" id="X0WPP2"/>
<proteinExistence type="predicted"/>
<dbReference type="Pfam" id="PF00291">
    <property type="entry name" value="PALP"/>
    <property type="match status" value="1"/>
</dbReference>
<reference evidence="2" key="1">
    <citation type="journal article" date="2014" name="Front. Microbiol.">
        <title>High frequency of phylogenetically diverse reductive dehalogenase-homologous genes in deep subseafloor sedimentary metagenomes.</title>
        <authorList>
            <person name="Kawai M."/>
            <person name="Futagami T."/>
            <person name="Toyoda A."/>
            <person name="Takaki Y."/>
            <person name="Nishi S."/>
            <person name="Hori S."/>
            <person name="Arai W."/>
            <person name="Tsubouchi T."/>
            <person name="Morono Y."/>
            <person name="Uchiyama I."/>
            <person name="Ito T."/>
            <person name="Fujiyama A."/>
            <person name="Inagaki F."/>
            <person name="Takami H."/>
        </authorList>
    </citation>
    <scope>NUCLEOTIDE SEQUENCE</scope>
    <source>
        <strain evidence="2">Expedition CK06-06</strain>
    </source>
</reference>
<feature type="non-terminal residue" evidence="2">
    <location>
        <position position="1"/>
    </location>
</feature>
<evidence type="ECO:0000259" key="1">
    <source>
        <dbReference type="Pfam" id="PF00291"/>
    </source>
</evidence>
<dbReference type="InterPro" id="IPR001926">
    <property type="entry name" value="TrpB-like_PALP"/>
</dbReference>
<dbReference type="InterPro" id="IPR036052">
    <property type="entry name" value="TrpB-like_PALP_sf"/>
</dbReference>
<name>X0WPP2_9ZZZZ</name>
<organism evidence="2">
    <name type="scientific">marine sediment metagenome</name>
    <dbReference type="NCBI Taxonomy" id="412755"/>
    <lineage>
        <taxon>unclassified sequences</taxon>
        <taxon>metagenomes</taxon>
        <taxon>ecological metagenomes</taxon>
    </lineage>
</organism>
<dbReference type="Gene3D" id="3.40.50.1100">
    <property type="match status" value="1"/>
</dbReference>
<dbReference type="EMBL" id="BARS01032194">
    <property type="protein sequence ID" value="GAG26458.1"/>
    <property type="molecule type" value="Genomic_DNA"/>
</dbReference>
<evidence type="ECO:0000313" key="2">
    <source>
        <dbReference type="EMBL" id="GAG26458.1"/>
    </source>
</evidence>
<feature type="domain" description="Tryptophan synthase beta chain-like PALP" evidence="1">
    <location>
        <begin position="1"/>
        <end position="132"/>
    </location>
</feature>
<gene>
    <name evidence="2" type="ORF">S01H1_49997</name>
</gene>
<dbReference type="SUPFAM" id="SSF53686">
    <property type="entry name" value="Tryptophan synthase beta subunit-like PLP-dependent enzymes"/>
    <property type="match status" value="1"/>
</dbReference>
<accession>X0WPP2</accession>
<comment type="caution">
    <text evidence="2">The sequence shown here is derived from an EMBL/GenBank/DDBJ whole genome shotgun (WGS) entry which is preliminary data.</text>
</comment>
<protein>
    <recommendedName>
        <fullName evidence="1">Tryptophan synthase beta chain-like PALP domain-containing protein</fullName>
    </recommendedName>
</protein>